<evidence type="ECO:0000256" key="1">
    <source>
        <dbReference type="SAM" id="MobiDB-lite"/>
    </source>
</evidence>
<protein>
    <submittedName>
        <fullName evidence="2">Uncharacterized protein</fullName>
    </submittedName>
</protein>
<sequence>MAGRQRCHYTTTSLPQIPRTSQLTDPEPLSWGGWWLGPLSLKQGLTPWGGQSGDLQSALSSEMVKTQKQYCFSGNPRPETQDLCPRDLGERHVGVVGSHGLGHIESDQNPATDAAPSMGASLAQTAARTAPAHILVHPLQDPPQAVRAPGSRGRAASPRQGASTLEDPQPLTVPSCGTCRQLSHRWHVWTGNRCLDAWTKHTDAGGGGRERSGLEGSRDPAIGDCSQPQPRGKTPVRLQASGSNMHQMWACCADTYQRTHNRPVLRDVQNETVPWPSGRGTDTGPPTGPRHLGQNREAYPAYDCPPPELWAAF</sequence>
<accession>A0A9X9MDH8</accession>
<dbReference type="AlphaFoldDB" id="A0A9X9MDH8"/>
<dbReference type="Proteomes" id="UP000269945">
    <property type="component" value="Unassembled WGS sequence"/>
</dbReference>
<name>A0A9X9MDH8_GULGU</name>
<feature type="region of interest" description="Disordered" evidence="1">
    <location>
        <begin position="140"/>
        <end position="170"/>
    </location>
</feature>
<dbReference type="EMBL" id="CYRY02046939">
    <property type="protein sequence ID" value="VCX42772.1"/>
    <property type="molecule type" value="Genomic_DNA"/>
</dbReference>
<comment type="caution">
    <text evidence="2">The sequence shown here is derived from an EMBL/GenBank/DDBJ whole genome shotgun (WGS) entry which is preliminary data.</text>
</comment>
<reference evidence="2 3" key="1">
    <citation type="submission" date="2018-10" db="EMBL/GenBank/DDBJ databases">
        <authorList>
            <person name="Ekblom R."/>
            <person name="Jareborg N."/>
        </authorList>
    </citation>
    <scope>NUCLEOTIDE SEQUENCE [LARGE SCALE GENOMIC DNA]</scope>
    <source>
        <tissue evidence="2">Muscle</tissue>
    </source>
</reference>
<gene>
    <name evidence="2" type="ORF">BN2614_LOCUS2</name>
</gene>
<evidence type="ECO:0000313" key="3">
    <source>
        <dbReference type="Proteomes" id="UP000269945"/>
    </source>
</evidence>
<feature type="region of interest" description="Disordered" evidence="1">
    <location>
        <begin position="203"/>
        <end position="235"/>
    </location>
</feature>
<feature type="compositionally biased region" description="Polar residues" evidence="1">
    <location>
        <begin position="8"/>
        <end position="24"/>
    </location>
</feature>
<evidence type="ECO:0000313" key="2">
    <source>
        <dbReference type="EMBL" id="VCX42772.1"/>
    </source>
</evidence>
<organism evidence="2 3">
    <name type="scientific">Gulo gulo</name>
    <name type="common">Wolverine</name>
    <name type="synonym">Gluton</name>
    <dbReference type="NCBI Taxonomy" id="48420"/>
    <lineage>
        <taxon>Eukaryota</taxon>
        <taxon>Metazoa</taxon>
        <taxon>Chordata</taxon>
        <taxon>Craniata</taxon>
        <taxon>Vertebrata</taxon>
        <taxon>Euteleostomi</taxon>
        <taxon>Mammalia</taxon>
        <taxon>Eutheria</taxon>
        <taxon>Laurasiatheria</taxon>
        <taxon>Carnivora</taxon>
        <taxon>Caniformia</taxon>
        <taxon>Musteloidea</taxon>
        <taxon>Mustelidae</taxon>
        <taxon>Guloninae</taxon>
        <taxon>Gulo</taxon>
    </lineage>
</organism>
<keyword evidence="3" id="KW-1185">Reference proteome</keyword>
<feature type="region of interest" description="Disordered" evidence="1">
    <location>
        <begin position="269"/>
        <end position="290"/>
    </location>
</feature>
<feature type="region of interest" description="Disordered" evidence="1">
    <location>
        <begin position="1"/>
        <end position="25"/>
    </location>
</feature>
<proteinExistence type="predicted"/>
<feature type="compositionally biased region" description="Basic and acidic residues" evidence="1">
    <location>
        <begin position="203"/>
        <end position="218"/>
    </location>
</feature>